<dbReference type="CDD" id="cd03219">
    <property type="entry name" value="ABC_Mj1267_LivG_branched"/>
    <property type="match status" value="1"/>
</dbReference>
<dbReference type="RefSeq" id="WP_145709709.1">
    <property type="nucleotide sequence ID" value="NZ_CP083974.1"/>
</dbReference>
<dbReference type="Pfam" id="PF00005">
    <property type="entry name" value="ABC_tran"/>
    <property type="match status" value="1"/>
</dbReference>
<dbReference type="PROSITE" id="PS50893">
    <property type="entry name" value="ABC_TRANSPORTER_2"/>
    <property type="match status" value="1"/>
</dbReference>
<dbReference type="Pfam" id="PF12399">
    <property type="entry name" value="BCA_ABC_TP_C"/>
    <property type="match status" value="1"/>
</dbReference>
<feature type="domain" description="ABC transporter" evidence="4">
    <location>
        <begin position="7"/>
        <end position="242"/>
    </location>
</feature>
<dbReference type="GO" id="GO:0016887">
    <property type="term" value="F:ATP hydrolysis activity"/>
    <property type="evidence" value="ECO:0007669"/>
    <property type="project" value="InterPro"/>
</dbReference>
<dbReference type="GO" id="GO:0005524">
    <property type="term" value="F:ATP binding"/>
    <property type="evidence" value="ECO:0007669"/>
    <property type="project" value="UniProtKB-KW"/>
</dbReference>
<gene>
    <name evidence="5" type="ORF">KUM34_023065</name>
</gene>
<evidence type="ECO:0000313" key="5">
    <source>
        <dbReference type="EMBL" id="UZF44688.1"/>
    </source>
</evidence>
<dbReference type="InterPro" id="IPR003593">
    <property type="entry name" value="AAA+_ATPase"/>
</dbReference>
<reference evidence="5 6" key="1">
    <citation type="journal article" date="2021" name="Front. Microbiol.">
        <title>Bacterial Transformation of Aromatic Monomers in Softwood Black Liquor.</title>
        <authorList>
            <person name="Navas L.E."/>
            <person name="Dexter G."/>
            <person name="Liu J."/>
            <person name="Levy-Booth D."/>
            <person name="Cho M."/>
            <person name="Jang S.K."/>
            <person name="Mansfield S.D."/>
            <person name="Renneckar S."/>
            <person name="Mohn W.W."/>
            <person name="Eltis L.D."/>
        </authorList>
    </citation>
    <scope>NUCLEOTIDE SEQUENCE [LARGE SCALE GENOMIC DNA]</scope>
    <source>
        <strain evidence="5 6">GD02</strain>
    </source>
</reference>
<accession>A0AA46WUN7</accession>
<keyword evidence="3 5" id="KW-0067">ATP-binding</keyword>
<dbReference type="Proteomes" id="UP001162740">
    <property type="component" value="Chromosome"/>
</dbReference>
<evidence type="ECO:0000256" key="3">
    <source>
        <dbReference type="ARBA" id="ARBA00022840"/>
    </source>
</evidence>
<keyword evidence="1" id="KW-0813">Transport</keyword>
<dbReference type="Gene3D" id="3.40.50.300">
    <property type="entry name" value="P-loop containing nucleotide triphosphate hydrolases"/>
    <property type="match status" value="1"/>
</dbReference>
<dbReference type="SUPFAM" id="SSF52540">
    <property type="entry name" value="P-loop containing nucleoside triphosphate hydrolases"/>
    <property type="match status" value="1"/>
</dbReference>
<sequence length="247" mass="26394">MVEAPILETRGITVRFGGHVAVKDVSIGIEPGTVTGLIGPNGAGKTTLFNTITGLQRPTAGKVFLDGRDITSLPPYKRARMGMARTFQRLELFVSLSVRDNLRVAGDIHNANGRNNIDVDDEVDRLLELTGLADIASTDVSDVPTGRARVVEVARALMTSPRVLLLDEPASGQTEQETEAFATLLGDLAKDGLAICLVEHDIPLVMKICSRIHVLDYGAVLASGVPDEIKNDPAVINAYIGTEEEAV</sequence>
<dbReference type="GO" id="GO:0005886">
    <property type="term" value="C:plasma membrane"/>
    <property type="evidence" value="ECO:0007669"/>
    <property type="project" value="TreeGrafter"/>
</dbReference>
<proteinExistence type="predicted"/>
<protein>
    <submittedName>
        <fullName evidence="5">ABC transporter ATP-binding protein</fullName>
    </submittedName>
</protein>
<dbReference type="InterPro" id="IPR027417">
    <property type="entry name" value="P-loop_NTPase"/>
</dbReference>
<name>A0AA46WUN7_RHORH</name>
<dbReference type="PANTHER" id="PTHR45772">
    <property type="entry name" value="CONSERVED COMPONENT OF ABC TRANSPORTER FOR NATURAL AMINO ACIDS-RELATED"/>
    <property type="match status" value="1"/>
</dbReference>
<dbReference type="AlphaFoldDB" id="A0AA46WUN7"/>
<dbReference type="EMBL" id="CP083974">
    <property type="protein sequence ID" value="UZF44688.1"/>
    <property type="molecule type" value="Genomic_DNA"/>
</dbReference>
<dbReference type="InterPro" id="IPR051120">
    <property type="entry name" value="ABC_AA/LPS_Transport"/>
</dbReference>
<evidence type="ECO:0000313" key="6">
    <source>
        <dbReference type="Proteomes" id="UP001162740"/>
    </source>
</evidence>
<dbReference type="InterPro" id="IPR003439">
    <property type="entry name" value="ABC_transporter-like_ATP-bd"/>
</dbReference>
<organism evidence="5 6">
    <name type="scientific">Rhodococcus rhodochrous</name>
    <dbReference type="NCBI Taxonomy" id="1829"/>
    <lineage>
        <taxon>Bacteria</taxon>
        <taxon>Bacillati</taxon>
        <taxon>Actinomycetota</taxon>
        <taxon>Actinomycetes</taxon>
        <taxon>Mycobacteriales</taxon>
        <taxon>Nocardiaceae</taxon>
        <taxon>Rhodococcus</taxon>
    </lineage>
</organism>
<evidence type="ECO:0000259" key="4">
    <source>
        <dbReference type="PROSITE" id="PS50893"/>
    </source>
</evidence>
<evidence type="ECO:0000256" key="2">
    <source>
        <dbReference type="ARBA" id="ARBA00022741"/>
    </source>
</evidence>
<evidence type="ECO:0000256" key="1">
    <source>
        <dbReference type="ARBA" id="ARBA00022448"/>
    </source>
</evidence>
<keyword evidence="2" id="KW-0547">Nucleotide-binding</keyword>
<dbReference type="InterPro" id="IPR032823">
    <property type="entry name" value="BCA_ABC_TP_C"/>
</dbReference>
<dbReference type="SMART" id="SM00382">
    <property type="entry name" value="AAA"/>
    <property type="match status" value="1"/>
</dbReference>